<feature type="signal peptide" evidence="1">
    <location>
        <begin position="1"/>
        <end position="19"/>
    </location>
</feature>
<reference evidence="3" key="1">
    <citation type="journal article" date="2019" name="Int. J. Syst. Evol. Microbiol.">
        <title>The Global Catalogue of Microorganisms (GCM) 10K type strain sequencing project: providing services to taxonomists for standard genome sequencing and annotation.</title>
        <authorList>
            <consortium name="The Broad Institute Genomics Platform"/>
            <consortium name="The Broad Institute Genome Sequencing Center for Infectious Disease"/>
            <person name="Wu L."/>
            <person name="Ma J."/>
        </authorList>
    </citation>
    <scope>NUCLEOTIDE SEQUENCE [LARGE SCALE GENOMIC DNA]</scope>
    <source>
        <strain evidence="3">KCTC 52042</strain>
    </source>
</reference>
<comment type="caution">
    <text evidence="2">The sequence shown here is derived from an EMBL/GenBank/DDBJ whole genome shotgun (WGS) entry which is preliminary data.</text>
</comment>
<keyword evidence="1" id="KW-0732">Signal</keyword>
<evidence type="ECO:0000256" key="1">
    <source>
        <dbReference type="SAM" id="SignalP"/>
    </source>
</evidence>
<dbReference type="Proteomes" id="UP001597460">
    <property type="component" value="Unassembled WGS sequence"/>
</dbReference>
<sequence>MKKVLLLLFTTLLVIPAFAQHDYPSSEKEPPDMEELFSVKETFRYEVKYGFFKLGWVNVRLLSDTLYQDQERKHILTEIESNGSIPFVGDELDQYHSLFYVNEDGLPVESKYWKDNVDEEEYEEIVYWFDRDLGKVYYKEEDDTRDTLDLEDPATSGHLIFYFSRLFAGSEENFKLPVYVTKKKGYIYAENSLEKEERRYKPFDEPIMAYRLDGSTENIEGPFGFSGDFRAWYLDDDLRVPLEARVKVFWGNVIVRLIEYTREEL</sequence>
<evidence type="ECO:0000313" key="2">
    <source>
        <dbReference type="EMBL" id="MFD2533341.1"/>
    </source>
</evidence>
<name>A0ABW5JNF5_9BACT</name>
<gene>
    <name evidence="2" type="ORF">ACFSVN_12875</name>
</gene>
<dbReference type="EMBL" id="JBHULI010000025">
    <property type="protein sequence ID" value="MFD2533341.1"/>
    <property type="molecule type" value="Genomic_DNA"/>
</dbReference>
<feature type="chain" id="PRO_5046597917" evidence="1">
    <location>
        <begin position="20"/>
        <end position="265"/>
    </location>
</feature>
<protein>
    <submittedName>
        <fullName evidence="2">DUF3108 domain-containing protein</fullName>
    </submittedName>
</protein>
<evidence type="ECO:0000313" key="3">
    <source>
        <dbReference type="Proteomes" id="UP001597460"/>
    </source>
</evidence>
<organism evidence="2 3">
    <name type="scientific">Gracilimonas halophila</name>
    <dbReference type="NCBI Taxonomy" id="1834464"/>
    <lineage>
        <taxon>Bacteria</taxon>
        <taxon>Pseudomonadati</taxon>
        <taxon>Balneolota</taxon>
        <taxon>Balneolia</taxon>
        <taxon>Balneolales</taxon>
        <taxon>Balneolaceae</taxon>
        <taxon>Gracilimonas</taxon>
    </lineage>
</organism>
<accession>A0ABW5JNF5</accession>
<proteinExistence type="predicted"/>
<dbReference type="RefSeq" id="WP_390303461.1">
    <property type="nucleotide sequence ID" value="NZ_JBHULI010000025.1"/>
</dbReference>
<keyword evidence="3" id="KW-1185">Reference proteome</keyword>